<dbReference type="Proteomes" id="UP001595872">
    <property type="component" value="Unassembled WGS sequence"/>
</dbReference>
<dbReference type="Pfam" id="PF09012">
    <property type="entry name" value="FeoC"/>
    <property type="match status" value="1"/>
</dbReference>
<reference evidence="3" key="1">
    <citation type="journal article" date="2019" name="Int. J. Syst. Evol. Microbiol.">
        <title>The Global Catalogue of Microorganisms (GCM) 10K type strain sequencing project: providing services to taxonomists for standard genome sequencing and annotation.</title>
        <authorList>
            <consortium name="The Broad Institute Genomics Platform"/>
            <consortium name="The Broad Institute Genome Sequencing Center for Infectious Disease"/>
            <person name="Wu L."/>
            <person name="Ma J."/>
        </authorList>
    </citation>
    <scope>NUCLEOTIDE SEQUENCE [LARGE SCALE GENOMIC DNA]</scope>
    <source>
        <strain evidence="3">KLKA75</strain>
    </source>
</reference>
<dbReference type="InterPro" id="IPR036388">
    <property type="entry name" value="WH-like_DNA-bd_sf"/>
</dbReference>
<dbReference type="RefSeq" id="WP_378251637.1">
    <property type="nucleotide sequence ID" value="NZ_JBHSIT010000001.1"/>
</dbReference>
<accession>A0ABV9TR30</accession>
<organism evidence="2 3">
    <name type="scientific">Actinomadura gamaensis</name>
    <dbReference type="NCBI Taxonomy" id="1763541"/>
    <lineage>
        <taxon>Bacteria</taxon>
        <taxon>Bacillati</taxon>
        <taxon>Actinomycetota</taxon>
        <taxon>Actinomycetes</taxon>
        <taxon>Streptosporangiales</taxon>
        <taxon>Thermomonosporaceae</taxon>
        <taxon>Actinomadura</taxon>
    </lineage>
</organism>
<keyword evidence="3" id="KW-1185">Reference proteome</keyword>
<name>A0ABV9TR30_9ACTN</name>
<dbReference type="EMBL" id="JBHSIT010000001">
    <property type="protein sequence ID" value="MFC4905903.1"/>
    <property type="molecule type" value="Genomic_DNA"/>
</dbReference>
<evidence type="ECO:0000259" key="1">
    <source>
        <dbReference type="Pfam" id="PF09012"/>
    </source>
</evidence>
<evidence type="ECO:0000313" key="3">
    <source>
        <dbReference type="Proteomes" id="UP001595872"/>
    </source>
</evidence>
<comment type="caution">
    <text evidence="2">The sequence shown here is derived from an EMBL/GenBank/DDBJ whole genome shotgun (WGS) entry which is preliminary data.</text>
</comment>
<proteinExistence type="predicted"/>
<sequence length="76" mass="7609">MTPARGASPLRGVLDAVSGGAATPAEIARTTGLDRTEVEAILDHLSRRGRIRLETLGCGPSACTGCGLKGGSCSGK</sequence>
<gene>
    <name evidence="2" type="ORF">ACFPCY_01100</name>
</gene>
<dbReference type="Gene3D" id="1.10.10.10">
    <property type="entry name" value="Winged helix-like DNA-binding domain superfamily/Winged helix DNA-binding domain"/>
    <property type="match status" value="1"/>
</dbReference>
<dbReference type="SUPFAM" id="SSF46785">
    <property type="entry name" value="Winged helix' DNA-binding domain"/>
    <property type="match status" value="1"/>
</dbReference>
<feature type="domain" description="Transcriptional regulator HTH-type FeoC" evidence="1">
    <location>
        <begin position="24"/>
        <end position="67"/>
    </location>
</feature>
<evidence type="ECO:0000313" key="2">
    <source>
        <dbReference type="EMBL" id="MFC4905903.1"/>
    </source>
</evidence>
<protein>
    <submittedName>
        <fullName evidence="2">FeoC-like transcriptional regulator</fullName>
    </submittedName>
</protein>
<dbReference type="InterPro" id="IPR036390">
    <property type="entry name" value="WH_DNA-bd_sf"/>
</dbReference>
<dbReference type="InterPro" id="IPR015102">
    <property type="entry name" value="Tscrpt_reg_HTH_FeoC"/>
</dbReference>